<proteinExistence type="predicted"/>
<evidence type="ECO:0000313" key="3">
    <source>
        <dbReference type="Proteomes" id="UP000503096"/>
    </source>
</evidence>
<name>A0A6M4H6D9_9PROT</name>
<accession>A0A6M4H6D9</accession>
<keyword evidence="1" id="KW-1133">Transmembrane helix</keyword>
<organism evidence="2 3">
    <name type="scientific">Usitatibacter palustris</name>
    <dbReference type="NCBI Taxonomy" id="2732487"/>
    <lineage>
        <taxon>Bacteria</taxon>
        <taxon>Pseudomonadati</taxon>
        <taxon>Pseudomonadota</taxon>
        <taxon>Betaproteobacteria</taxon>
        <taxon>Nitrosomonadales</taxon>
        <taxon>Usitatibacteraceae</taxon>
        <taxon>Usitatibacter</taxon>
    </lineage>
</organism>
<feature type="transmembrane region" description="Helical" evidence="1">
    <location>
        <begin position="7"/>
        <end position="24"/>
    </location>
</feature>
<protein>
    <submittedName>
        <fullName evidence="2">Uncharacterized protein</fullName>
    </submittedName>
</protein>
<keyword evidence="3" id="KW-1185">Reference proteome</keyword>
<dbReference type="RefSeq" id="WP_171160109.1">
    <property type="nucleotide sequence ID" value="NZ_CP053073.1"/>
</dbReference>
<sequence length="62" mass="6497">MSFRKNHLAVAGILFAIAIVLYVIGFRSGAVAVSVLAVVVEISAWIALFSDRSEGSFPGGKS</sequence>
<feature type="transmembrane region" description="Helical" evidence="1">
    <location>
        <begin position="30"/>
        <end position="49"/>
    </location>
</feature>
<keyword evidence="1" id="KW-0472">Membrane</keyword>
<evidence type="ECO:0000256" key="1">
    <source>
        <dbReference type="SAM" id="Phobius"/>
    </source>
</evidence>
<dbReference type="InParanoid" id="A0A6M4H6D9"/>
<keyword evidence="1" id="KW-0812">Transmembrane</keyword>
<reference evidence="2 3" key="1">
    <citation type="submission" date="2020-04" db="EMBL/GenBank/DDBJ databases">
        <title>Usitatibacter rugosus gen. nov., sp. nov. and Usitatibacter palustris sp. nov., novel members of Usitatibacteraceae fam. nov. within the order Nitrosomonadales isolated from soil.</title>
        <authorList>
            <person name="Huber K.J."/>
            <person name="Neumann-Schaal M."/>
            <person name="Geppert A."/>
            <person name="Luckner M."/>
            <person name="Wanner G."/>
            <person name="Overmann J."/>
        </authorList>
    </citation>
    <scope>NUCLEOTIDE SEQUENCE [LARGE SCALE GENOMIC DNA]</scope>
    <source>
        <strain evidence="2 3">Swamp67</strain>
    </source>
</reference>
<dbReference type="Proteomes" id="UP000503096">
    <property type="component" value="Chromosome"/>
</dbReference>
<evidence type="ECO:0000313" key="2">
    <source>
        <dbReference type="EMBL" id="QJR13497.1"/>
    </source>
</evidence>
<gene>
    <name evidence="2" type="ORF">DSM104440_00281</name>
</gene>
<dbReference type="AlphaFoldDB" id="A0A6M4H6D9"/>
<dbReference type="EMBL" id="CP053073">
    <property type="protein sequence ID" value="QJR13497.1"/>
    <property type="molecule type" value="Genomic_DNA"/>
</dbReference>
<dbReference type="KEGG" id="upl:DSM104440_00281"/>